<dbReference type="Proteomes" id="UP000664209">
    <property type="component" value="Unassembled WGS sequence"/>
</dbReference>
<sequence>MGHSSPDRAAERAYLPRAAPPTNHGHTTAAWVTVVLVLIGATVSSLAVMGALVWLFWVGMGIVVIGLIAGRVLKMLGFGQPAAQDAAELHGH</sequence>
<organism evidence="3 4">
    <name type="scientific">Actinotalea soli</name>
    <dbReference type="NCBI Taxonomy" id="2819234"/>
    <lineage>
        <taxon>Bacteria</taxon>
        <taxon>Bacillati</taxon>
        <taxon>Actinomycetota</taxon>
        <taxon>Actinomycetes</taxon>
        <taxon>Micrococcales</taxon>
        <taxon>Cellulomonadaceae</taxon>
        <taxon>Actinotalea</taxon>
    </lineage>
</organism>
<accession>A0A939LMQ0</accession>
<evidence type="ECO:0000256" key="2">
    <source>
        <dbReference type="SAM" id="Phobius"/>
    </source>
</evidence>
<reference evidence="3" key="1">
    <citation type="submission" date="2021-03" db="EMBL/GenBank/DDBJ databases">
        <title>Actinotalea soli sp. nov., isolated from soil.</title>
        <authorList>
            <person name="Ping W."/>
            <person name="Zhang J."/>
        </authorList>
    </citation>
    <scope>NUCLEOTIDE SEQUENCE</scope>
    <source>
        <strain evidence="3">BY-33</strain>
    </source>
</reference>
<evidence type="ECO:0000313" key="4">
    <source>
        <dbReference type="Proteomes" id="UP000664209"/>
    </source>
</evidence>
<feature type="transmembrane region" description="Helical" evidence="2">
    <location>
        <begin position="54"/>
        <end position="73"/>
    </location>
</feature>
<gene>
    <name evidence="3" type="ORF">J4G33_00470</name>
</gene>
<proteinExistence type="predicted"/>
<feature type="transmembrane region" description="Helical" evidence="2">
    <location>
        <begin position="29"/>
        <end position="48"/>
    </location>
</feature>
<dbReference type="NCBIfam" id="NF041681">
    <property type="entry name" value="HGxxPAAW"/>
    <property type="match status" value="1"/>
</dbReference>
<dbReference type="RefSeq" id="WP_208053941.1">
    <property type="nucleotide sequence ID" value="NZ_JAGEMK010000001.1"/>
</dbReference>
<dbReference type="EMBL" id="JAGEMK010000001">
    <property type="protein sequence ID" value="MBO1750271.1"/>
    <property type="molecule type" value="Genomic_DNA"/>
</dbReference>
<feature type="region of interest" description="Disordered" evidence="1">
    <location>
        <begin position="1"/>
        <end position="22"/>
    </location>
</feature>
<evidence type="ECO:0000313" key="3">
    <source>
        <dbReference type="EMBL" id="MBO1750271.1"/>
    </source>
</evidence>
<keyword evidence="4" id="KW-1185">Reference proteome</keyword>
<keyword evidence="2" id="KW-0472">Membrane</keyword>
<dbReference type="AlphaFoldDB" id="A0A939LMQ0"/>
<protein>
    <submittedName>
        <fullName evidence="3">Uncharacterized protein</fullName>
    </submittedName>
</protein>
<keyword evidence="2" id="KW-0812">Transmembrane</keyword>
<feature type="compositionally biased region" description="Basic and acidic residues" evidence="1">
    <location>
        <begin position="1"/>
        <end position="11"/>
    </location>
</feature>
<evidence type="ECO:0000256" key="1">
    <source>
        <dbReference type="SAM" id="MobiDB-lite"/>
    </source>
</evidence>
<comment type="caution">
    <text evidence="3">The sequence shown here is derived from an EMBL/GenBank/DDBJ whole genome shotgun (WGS) entry which is preliminary data.</text>
</comment>
<keyword evidence="2" id="KW-1133">Transmembrane helix</keyword>
<name>A0A939LMQ0_9CELL</name>